<protein>
    <submittedName>
        <fullName evidence="2">VOC family protein</fullName>
    </submittedName>
</protein>
<dbReference type="PROSITE" id="PS51819">
    <property type="entry name" value="VOC"/>
    <property type="match status" value="1"/>
</dbReference>
<dbReference type="EMBL" id="JBHSWG010000003">
    <property type="protein sequence ID" value="MFC6761992.1"/>
    <property type="molecule type" value="Genomic_DNA"/>
</dbReference>
<evidence type="ECO:0000259" key="1">
    <source>
        <dbReference type="PROSITE" id="PS51819"/>
    </source>
</evidence>
<evidence type="ECO:0000313" key="2">
    <source>
        <dbReference type="EMBL" id="MFC6761992.1"/>
    </source>
</evidence>
<keyword evidence="3" id="KW-1185">Reference proteome</keyword>
<dbReference type="PIRSF" id="PIRSF039020">
    <property type="entry name" value="EhpR"/>
    <property type="match status" value="1"/>
</dbReference>
<feature type="domain" description="VOC" evidence="1">
    <location>
        <begin position="29"/>
        <end position="145"/>
    </location>
</feature>
<dbReference type="InterPro" id="IPR037523">
    <property type="entry name" value="VOC_core"/>
</dbReference>
<gene>
    <name evidence="2" type="ORF">ACFQFQ_24810</name>
</gene>
<dbReference type="Gene3D" id="3.30.720.110">
    <property type="match status" value="1"/>
</dbReference>
<dbReference type="InterPro" id="IPR026275">
    <property type="entry name" value="Glyoxalase/dOase/EhpR"/>
</dbReference>
<dbReference type="SUPFAM" id="SSF54593">
    <property type="entry name" value="Glyoxalase/Bleomycin resistance protein/Dihydroxybiphenyl dioxygenase"/>
    <property type="match status" value="1"/>
</dbReference>
<sequence>MTCTYCHFLSQATNRKDWLTTNEVNPVITPNLIILYVSDPLESAKFYEGLLGKPAQGFPTYQCFEFDDGFILGLWSTSASNFVSGGNGHRSELAFQVQSADIVRQLYNTWKADGVVIEQDLAEAVFGLTFVALDPDGHRIRVNLPDG</sequence>
<organism evidence="2 3">
    <name type="scientific">Sulfitobacter porphyrae</name>
    <dbReference type="NCBI Taxonomy" id="1246864"/>
    <lineage>
        <taxon>Bacteria</taxon>
        <taxon>Pseudomonadati</taxon>
        <taxon>Pseudomonadota</taxon>
        <taxon>Alphaproteobacteria</taxon>
        <taxon>Rhodobacterales</taxon>
        <taxon>Roseobacteraceae</taxon>
        <taxon>Sulfitobacter</taxon>
    </lineage>
</organism>
<dbReference type="InterPro" id="IPR004360">
    <property type="entry name" value="Glyas_Fos-R_dOase_dom"/>
</dbReference>
<name>A0ABW2B963_9RHOB</name>
<evidence type="ECO:0000313" key="3">
    <source>
        <dbReference type="Proteomes" id="UP001596353"/>
    </source>
</evidence>
<comment type="caution">
    <text evidence="2">The sequence shown here is derived from an EMBL/GenBank/DDBJ whole genome shotgun (WGS) entry which is preliminary data.</text>
</comment>
<dbReference type="InterPro" id="IPR029068">
    <property type="entry name" value="Glyas_Bleomycin-R_OHBP_Dase"/>
</dbReference>
<accession>A0ABW2B963</accession>
<dbReference type="Pfam" id="PF00903">
    <property type="entry name" value="Glyoxalase"/>
    <property type="match status" value="1"/>
</dbReference>
<proteinExistence type="predicted"/>
<dbReference type="Proteomes" id="UP001596353">
    <property type="component" value="Unassembled WGS sequence"/>
</dbReference>
<dbReference type="Gene3D" id="3.30.720.120">
    <property type="match status" value="1"/>
</dbReference>
<reference evidence="3" key="1">
    <citation type="journal article" date="2019" name="Int. J. Syst. Evol. Microbiol.">
        <title>The Global Catalogue of Microorganisms (GCM) 10K type strain sequencing project: providing services to taxonomists for standard genome sequencing and annotation.</title>
        <authorList>
            <consortium name="The Broad Institute Genomics Platform"/>
            <consortium name="The Broad Institute Genome Sequencing Center for Infectious Disease"/>
            <person name="Wu L."/>
            <person name="Ma J."/>
        </authorList>
    </citation>
    <scope>NUCLEOTIDE SEQUENCE [LARGE SCALE GENOMIC DNA]</scope>
    <source>
        <strain evidence="3">CCUG 66188</strain>
    </source>
</reference>